<comment type="caution">
    <text evidence="1">The sequence shown here is derived from an EMBL/GenBank/DDBJ whole genome shotgun (WGS) entry which is preliminary data.</text>
</comment>
<dbReference type="AlphaFoldDB" id="A0AAE3VPL0"/>
<sequence>MFDIFVRTFQSWKDNRNVAELTKLSPRQQMDLGLTSLDIEKLVGRSRTTHRT</sequence>
<protein>
    <submittedName>
        <fullName evidence="1">Uncharacterized protein YjiS (DUF1127 family)</fullName>
    </submittedName>
</protein>
<dbReference type="RefSeq" id="WP_306885660.1">
    <property type="nucleotide sequence ID" value="NZ_JAUSUL010000002.1"/>
</dbReference>
<dbReference type="Proteomes" id="UP001229244">
    <property type="component" value="Unassembled WGS sequence"/>
</dbReference>
<reference evidence="1" key="1">
    <citation type="submission" date="2023-07" db="EMBL/GenBank/DDBJ databases">
        <title>Genomic Encyclopedia of Type Strains, Phase IV (KMG-IV): sequencing the most valuable type-strain genomes for metagenomic binning, comparative biology and taxonomic classification.</title>
        <authorList>
            <person name="Goeker M."/>
        </authorList>
    </citation>
    <scope>NUCLEOTIDE SEQUENCE</scope>
    <source>
        <strain evidence="1">DSM 21202</strain>
    </source>
</reference>
<organism evidence="1 2">
    <name type="scientific">Amorphus orientalis</name>
    <dbReference type="NCBI Taxonomy" id="649198"/>
    <lineage>
        <taxon>Bacteria</taxon>
        <taxon>Pseudomonadati</taxon>
        <taxon>Pseudomonadota</taxon>
        <taxon>Alphaproteobacteria</taxon>
        <taxon>Hyphomicrobiales</taxon>
        <taxon>Amorphaceae</taxon>
        <taxon>Amorphus</taxon>
    </lineage>
</organism>
<gene>
    <name evidence="1" type="ORF">J2S73_002287</name>
</gene>
<dbReference type="EMBL" id="JAUSUL010000002">
    <property type="protein sequence ID" value="MDQ0315830.1"/>
    <property type="molecule type" value="Genomic_DNA"/>
</dbReference>
<accession>A0AAE3VPL0</accession>
<proteinExistence type="predicted"/>
<evidence type="ECO:0000313" key="1">
    <source>
        <dbReference type="EMBL" id="MDQ0315830.1"/>
    </source>
</evidence>
<evidence type="ECO:0000313" key="2">
    <source>
        <dbReference type="Proteomes" id="UP001229244"/>
    </source>
</evidence>
<keyword evidence="2" id="KW-1185">Reference proteome</keyword>
<name>A0AAE3VPL0_9HYPH</name>